<dbReference type="STRING" id="471514.AN477_17355"/>
<dbReference type="AlphaFoldDB" id="A0A0N8PNT0"/>
<comment type="caution">
    <text evidence="2">The sequence shown here is derived from an EMBL/GenBank/DDBJ whole genome shotgun (WGS) entry which is preliminary data.</text>
</comment>
<feature type="region of interest" description="Disordered" evidence="1">
    <location>
        <begin position="230"/>
        <end position="293"/>
    </location>
</feature>
<organism evidence="2 3">
    <name type="scientific">Alicyclobacillus ferrooxydans</name>
    <dbReference type="NCBI Taxonomy" id="471514"/>
    <lineage>
        <taxon>Bacteria</taxon>
        <taxon>Bacillati</taxon>
        <taxon>Bacillota</taxon>
        <taxon>Bacilli</taxon>
        <taxon>Bacillales</taxon>
        <taxon>Alicyclobacillaceae</taxon>
        <taxon>Alicyclobacillus</taxon>
    </lineage>
</organism>
<dbReference type="SUPFAM" id="SSF53756">
    <property type="entry name" value="UDP-Glycosyltransferase/glycogen phosphorylase"/>
    <property type="match status" value="2"/>
</dbReference>
<dbReference type="Proteomes" id="UP000050482">
    <property type="component" value="Unassembled WGS sequence"/>
</dbReference>
<dbReference type="PATRIC" id="fig|471514.4.peg.4926"/>
<evidence type="ECO:0000313" key="2">
    <source>
        <dbReference type="EMBL" id="KPV42381.1"/>
    </source>
</evidence>
<accession>A0A0N8PNT0</accession>
<evidence type="ECO:0000313" key="3">
    <source>
        <dbReference type="Proteomes" id="UP000050482"/>
    </source>
</evidence>
<dbReference type="PANTHER" id="PTHR46656:SF3">
    <property type="entry name" value="PUTATIVE-RELATED"/>
    <property type="match status" value="1"/>
</dbReference>
<name>A0A0N8PNT0_9BACL</name>
<dbReference type="Pfam" id="PF13692">
    <property type="entry name" value="Glyco_trans_1_4"/>
    <property type="match status" value="1"/>
</dbReference>
<dbReference type="EMBL" id="LJCO01000077">
    <property type="protein sequence ID" value="KPV42381.1"/>
    <property type="molecule type" value="Genomic_DNA"/>
</dbReference>
<dbReference type="RefSeq" id="WP_054970443.1">
    <property type="nucleotide sequence ID" value="NZ_LJCO01000077.1"/>
</dbReference>
<keyword evidence="3" id="KW-1185">Reference proteome</keyword>
<dbReference type="Gene3D" id="3.40.50.2000">
    <property type="entry name" value="Glycogen Phosphorylase B"/>
    <property type="match status" value="3"/>
</dbReference>
<dbReference type="PANTHER" id="PTHR46656">
    <property type="entry name" value="PUTATIVE-RELATED"/>
    <property type="match status" value="1"/>
</dbReference>
<proteinExistence type="predicted"/>
<evidence type="ECO:0000256" key="1">
    <source>
        <dbReference type="SAM" id="MobiDB-lite"/>
    </source>
</evidence>
<reference evidence="2 3" key="1">
    <citation type="submission" date="2015-09" db="EMBL/GenBank/DDBJ databases">
        <title>Draft genome sequence of Alicyclobacillus ferrooxydans DSM 22381.</title>
        <authorList>
            <person name="Hemp J."/>
        </authorList>
    </citation>
    <scope>NUCLEOTIDE SEQUENCE [LARGE SCALE GENOMIC DNA]</scope>
    <source>
        <strain evidence="2 3">TC-34</strain>
    </source>
</reference>
<dbReference type="OrthoDB" id="267399at2"/>
<protein>
    <submittedName>
        <fullName evidence="2">Uncharacterized protein</fullName>
    </submittedName>
</protein>
<sequence length="548" mass="60183">MQVVWEGNWHSPNGHATVCRNMVRALTKRGIDVRLDSPIQEDAGQPTDFADQDLRIMANRSAAQPEDTIRIIHRVPTDFVRGRDRLTIGMTYTEATSMPQEWVDAVNSQVDALILPSQQAAQVAMNAGVVRPVWVVPQGVDVHAFRPRQPGEPDPFDWPHFRFLSVFEWVPRKGYDVLLNAFWDEFSNRDDVCLVIKTRYFGQGSVPGGAASALDELQYSYRVYQQTHGEGIGTTPGKQRVQSAGRKRSNATGKRPGGKAVKTAGKARGRKRPDEVSKAIGRTGQRKAGKAVGRAVRGKAGKPIGRLGQGMVGKAVGHLGQGMAGKAVGRLGQGMVAITRLGKAGKSVGRIGRGVKRAGVKRAGIQNHVLKHTGVSPSEIHYGPRLPLETFVRFAPDDKAPIYLYEGMLAEVKLAELYRFCSTFVLPTHGEGIGLPLLEAAATGLPLVVTGWGGQMDFIRAEDAYTIDYTIGEVPLQMQSTWPSLRGGTWANPRLDSLRSQMRNLYELRFEVSPRAVRQQQHVITKWNWDACTSHLIAHLEGALGEEL</sequence>
<gene>
    <name evidence="2" type="ORF">AN477_17355</name>
</gene>